<evidence type="ECO:0000256" key="4">
    <source>
        <dbReference type="ARBA" id="ARBA00022475"/>
    </source>
</evidence>
<reference evidence="9 10" key="1">
    <citation type="submission" date="2018-08" db="EMBL/GenBank/DDBJ databases">
        <title>Genomic Encyclopedia of Archaeal and Bacterial Type Strains, Phase II (KMG-II): from individual species to whole genera.</title>
        <authorList>
            <person name="Goeker M."/>
        </authorList>
    </citation>
    <scope>NUCLEOTIDE SEQUENCE [LARGE SCALE GENOMIC DNA]</scope>
    <source>
        <strain evidence="9 10">DSM 17099</strain>
    </source>
</reference>
<dbReference type="SUPFAM" id="SSF81345">
    <property type="entry name" value="ABC transporter involved in vitamin B12 uptake, BtuC"/>
    <property type="match status" value="1"/>
</dbReference>
<keyword evidence="5 8" id="KW-0812">Transmembrane</keyword>
<keyword evidence="4" id="KW-1003">Cell membrane</keyword>
<dbReference type="Pfam" id="PF01032">
    <property type="entry name" value="FecCD"/>
    <property type="match status" value="1"/>
</dbReference>
<dbReference type="Gene3D" id="1.10.3470.10">
    <property type="entry name" value="ABC transporter involved in vitamin B12 uptake, BtuC"/>
    <property type="match status" value="1"/>
</dbReference>
<feature type="transmembrane region" description="Helical" evidence="8">
    <location>
        <begin position="330"/>
        <end position="350"/>
    </location>
</feature>
<evidence type="ECO:0000313" key="10">
    <source>
        <dbReference type="Proteomes" id="UP000256941"/>
    </source>
</evidence>
<evidence type="ECO:0000256" key="3">
    <source>
        <dbReference type="ARBA" id="ARBA00022448"/>
    </source>
</evidence>
<dbReference type="GO" id="GO:0022857">
    <property type="term" value="F:transmembrane transporter activity"/>
    <property type="evidence" value="ECO:0007669"/>
    <property type="project" value="InterPro"/>
</dbReference>
<accession>A0A3D9XP27</accession>
<keyword evidence="3" id="KW-0813">Transport</keyword>
<dbReference type="EMBL" id="QTUJ01000001">
    <property type="protein sequence ID" value="REF72190.1"/>
    <property type="molecule type" value="Genomic_DNA"/>
</dbReference>
<keyword evidence="7 8" id="KW-0472">Membrane</keyword>
<dbReference type="PANTHER" id="PTHR30472">
    <property type="entry name" value="FERRIC ENTEROBACTIN TRANSPORT SYSTEM PERMEASE PROTEIN"/>
    <property type="match status" value="1"/>
</dbReference>
<feature type="transmembrane region" description="Helical" evidence="8">
    <location>
        <begin position="24"/>
        <end position="44"/>
    </location>
</feature>
<dbReference type="Proteomes" id="UP000256941">
    <property type="component" value="Unassembled WGS sequence"/>
</dbReference>
<evidence type="ECO:0000256" key="1">
    <source>
        <dbReference type="ARBA" id="ARBA00004651"/>
    </source>
</evidence>
<evidence type="ECO:0000256" key="6">
    <source>
        <dbReference type="ARBA" id="ARBA00022989"/>
    </source>
</evidence>
<comment type="subcellular location">
    <subcellularLocation>
        <location evidence="1">Cell membrane</location>
        <topology evidence="1">Multi-pass membrane protein</topology>
    </subcellularLocation>
</comment>
<proteinExistence type="inferred from homology"/>
<gene>
    <name evidence="9" type="ORF">BDD41_0657</name>
</gene>
<feature type="transmembrane region" description="Helical" evidence="8">
    <location>
        <begin position="139"/>
        <end position="158"/>
    </location>
</feature>
<comment type="caution">
    <text evidence="9">The sequence shown here is derived from an EMBL/GenBank/DDBJ whole genome shotgun (WGS) entry which is preliminary data.</text>
</comment>
<dbReference type="GO" id="GO:0033214">
    <property type="term" value="P:siderophore-iron import into cell"/>
    <property type="evidence" value="ECO:0007669"/>
    <property type="project" value="TreeGrafter"/>
</dbReference>
<name>A0A3D9XP27_PARVE</name>
<dbReference type="CDD" id="cd06550">
    <property type="entry name" value="TM_ABC_iron-siderophores_like"/>
    <property type="match status" value="1"/>
</dbReference>
<sequence>MVAATPDLRPGRLEGDRSHRARRLGLFLALLLAAVAVISLGWGASGTSLARALSDLLAGRELAVQDRVVLLDIRLPRVLMGIFVGASLAVSGAVMQGLFRNPLADPGIVGVSSGASLGAILAIVLGGALPGWVAAFFGWYLVPVAAFAGGWLTTMALYRIATRRGRTSVATMLLAGIALAAIMGALAGLAILRANDRELRDLTFWGLGSLAGANWPKLLAGAPIMALALLYAPWLARGLNALALGEAAAGHVGIRVQKVKNRAILTVAAATGAAVAVSGGIGFVGIVVPHLLRLASGPDHRWLLVNSALLGAVTLLLADMVSRTVIAPAELPIGIVTAVMGGPFFLWILLRNRGVLDL</sequence>
<dbReference type="FunFam" id="1.10.3470.10:FF:000001">
    <property type="entry name" value="Vitamin B12 ABC transporter permease BtuC"/>
    <property type="match status" value="1"/>
</dbReference>
<protein>
    <submittedName>
        <fullName evidence="9">Iron complex transport system permease protein</fullName>
    </submittedName>
</protein>
<feature type="transmembrane region" description="Helical" evidence="8">
    <location>
        <begin position="214"/>
        <end position="232"/>
    </location>
</feature>
<keyword evidence="6 8" id="KW-1133">Transmembrane helix</keyword>
<dbReference type="AlphaFoldDB" id="A0A3D9XP27"/>
<dbReference type="InterPro" id="IPR000522">
    <property type="entry name" value="ABC_transptr_permease_BtuC"/>
</dbReference>
<comment type="similarity">
    <text evidence="2">Belongs to the binding-protein-dependent transport system permease family. FecCD subfamily.</text>
</comment>
<feature type="transmembrane region" description="Helical" evidence="8">
    <location>
        <begin position="263"/>
        <end position="288"/>
    </location>
</feature>
<evidence type="ECO:0000256" key="7">
    <source>
        <dbReference type="ARBA" id="ARBA00023136"/>
    </source>
</evidence>
<evidence type="ECO:0000313" key="9">
    <source>
        <dbReference type="EMBL" id="REF72190.1"/>
    </source>
</evidence>
<evidence type="ECO:0000256" key="8">
    <source>
        <dbReference type="SAM" id="Phobius"/>
    </source>
</evidence>
<feature type="transmembrane region" description="Helical" evidence="8">
    <location>
        <begin position="300"/>
        <end position="318"/>
    </location>
</feature>
<evidence type="ECO:0000256" key="2">
    <source>
        <dbReference type="ARBA" id="ARBA00007935"/>
    </source>
</evidence>
<feature type="transmembrane region" description="Helical" evidence="8">
    <location>
        <begin position="78"/>
        <end position="99"/>
    </location>
</feature>
<evidence type="ECO:0000256" key="5">
    <source>
        <dbReference type="ARBA" id="ARBA00022692"/>
    </source>
</evidence>
<dbReference type="InterPro" id="IPR037294">
    <property type="entry name" value="ABC_BtuC-like"/>
</dbReference>
<dbReference type="GO" id="GO:0005886">
    <property type="term" value="C:plasma membrane"/>
    <property type="evidence" value="ECO:0007669"/>
    <property type="project" value="UniProtKB-SubCell"/>
</dbReference>
<feature type="transmembrane region" description="Helical" evidence="8">
    <location>
        <begin position="111"/>
        <end position="133"/>
    </location>
</feature>
<feature type="transmembrane region" description="Helical" evidence="8">
    <location>
        <begin position="170"/>
        <end position="194"/>
    </location>
</feature>
<organism evidence="9 10">
    <name type="scientific">Paracoccus versutus</name>
    <name type="common">Thiobacillus versutus</name>
    <dbReference type="NCBI Taxonomy" id="34007"/>
    <lineage>
        <taxon>Bacteria</taxon>
        <taxon>Pseudomonadati</taxon>
        <taxon>Pseudomonadota</taxon>
        <taxon>Alphaproteobacteria</taxon>
        <taxon>Rhodobacterales</taxon>
        <taxon>Paracoccaceae</taxon>
        <taxon>Paracoccus</taxon>
    </lineage>
</organism>
<dbReference type="PANTHER" id="PTHR30472:SF25">
    <property type="entry name" value="ABC TRANSPORTER PERMEASE PROTEIN MJ0876-RELATED"/>
    <property type="match status" value="1"/>
</dbReference>
<dbReference type="RefSeq" id="WP_116220745.1">
    <property type="nucleotide sequence ID" value="NZ_CP038196.1"/>
</dbReference>